<evidence type="ECO:0000256" key="5">
    <source>
        <dbReference type="ARBA" id="ARBA00023237"/>
    </source>
</evidence>
<dbReference type="Pfam" id="PF07980">
    <property type="entry name" value="SusD_RagB"/>
    <property type="match status" value="1"/>
</dbReference>
<keyword evidence="3 6" id="KW-0732">Signal</keyword>
<comment type="subcellular location">
    <subcellularLocation>
        <location evidence="1">Cell outer membrane</location>
    </subcellularLocation>
</comment>
<keyword evidence="5" id="KW-0998">Cell outer membrane</keyword>
<dbReference type="InterPro" id="IPR033985">
    <property type="entry name" value="SusD-like_N"/>
</dbReference>
<dbReference type="InterPro" id="IPR011990">
    <property type="entry name" value="TPR-like_helical_dom_sf"/>
</dbReference>
<evidence type="ECO:0000259" key="8">
    <source>
        <dbReference type="Pfam" id="PF14322"/>
    </source>
</evidence>
<dbReference type="EMBL" id="JGCY01000220">
    <property type="protein sequence ID" value="EXY75972.1"/>
    <property type="molecule type" value="Genomic_DNA"/>
</dbReference>
<evidence type="ECO:0000256" key="2">
    <source>
        <dbReference type="ARBA" id="ARBA00006275"/>
    </source>
</evidence>
<protein>
    <submittedName>
        <fullName evidence="9">Starch-binding associating with outer membrane family protein</fullName>
    </submittedName>
</protein>
<dbReference type="Pfam" id="PF14322">
    <property type="entry name" value="SusD-like_3"/>
    <property type="match status" value="1"/>
</dbReference>
<dbReference type="SUPFAM" id="SSF48452">
    <property type="entry name" value="TPR-like"/>
    <property type="match status" value="1"/>
</dbReference>
<dbReference type="Proteomes" id="UP000020529">
    <property type="component" value="Unassembled WGS sequence"/>
</dbReference>
<dbReference type="RefSeq" id="WP_005801889.1">
    <property type="nucleotide sequence ID" value="NZ_JGCY01000220.1"/>
</dbReference>
<gene>
    <name evidence="9" type="ORF">M124_0181</name>
</gene>
<dbReference type="PATRIC" id="fig|1339315.3.peg.999"/>
<dbReference type="AlphaFoldDB" id="A0A015T0D4"/>
<feature type="signal peptide" evidence="6">
    <location>
        <begin position="1"/>
        <end position="18"/>
    </location>
</feature>
<evidence type="ECO:0000256" key="4">
    <source>
        <dbReference type="ARBA" id="ARBA00023136"/>
    </source>
</evidence>
<evidence type="ECO:0000259" key="7">
    <source>
        <dbReference type="Pfam" id="PF07980"/>
    </source>
</evidence>
<feature type="chain" id="PRO_5001478686" evidence="6">
    <location>
        <begin position="19"/>
        <end position="616"/>
    </location>
</feature>
<dbReference type="InterPro" id="IPR012944">
    <property type="entry name" value="SusD_RagB_dom"/>
</dbReference>
<evidence type="ECO:0000256" key="3">
    <source>
        <dbReference type="ARBA" id="ARBA00022729"/>
    </source>
</evidence>
<accession>A0A015T0D4</accession>
<evidence type="ECO:0000256" key="1">
    <source>
        <dbReference type="ARBA" id="ARBA00004442"/>
    </source>
</evidence>
<comment type="caution">
    <text evidence="9">The sequence shown here is derived from an EMBL/GenBank/DDBJ whole genome shotgun (WGS) entry which is preliminary data.</text>
</comment>
<name>A0A015T0D4_BACFG</name>
<feature type="domain" description="SusD-like N-terminal" evidence="8">
    <location>
        <begin position="20"/>
        <end position="228"/>
    </location>
</feature>
<organism evidence="9 10">
    <name type="scientific">Bacteroides fragilis str. 3988T(B)14</name>
    <dbReference type="NCBI Taxonomy" id="1339315"/>
    <lineage>
        <taxon>Bacteria</taxon>
        <taxon>Pseudomonadati</taxon>
        <taxon>Bacteroidota</taxon>
        <taxon>Bacteroidia</taxon>
        <taxon>Bacteroidales</taxon>
        <taxon>Bacteroidaceae</taxon>
        <taxon>Bacteroides</taxon>
    </lineage>
</organism>
<sequence length="616" mass="70384">MKKLIFILTLLSAVLFHSCDYLDIVPDDTATLEDAFKNETTAENFIYSCYSFIPQYNNCRTNFSWLMSNETVCSKHWGLQWFSFLQMQQLQYSSSNPVLDIWQQCYQGIKQCYIFQGNIDKVVPMTISAAEYEAKKKVWLAETNFLIAYFHSVLLQNYGPIVVVDSDIPLDGEGETFFRPRKPYDECVTMIGEMFDKAITDLPLTVPNSDLGRATKVVAQALKARMYLFAASPLYNGNNEFYSDFRDKNGTPFINQVYDKNKWKTAMDETKKAITLAEQAGNELYRYVSSKPLSKFDQAVANQRYTMVDPWNKELIWGYSGKKETGGDQNFLQVLVIPKGFCPRGQAPIGGIGPTLEAVEFFYSENGIPCDEDPAYKWEDRMKIMPNDSTIYLHRKREPRFYAFVGYDRGPYEINGDTVTLKLRFKEQNGVAAADLNADHLYGGYALKKGVSPSNQALSSGTFTVNAYPFPIIRLGELYLNYVEACAEYSGTLDADATHYFNAIREKAGLPTLAETFGNPTGDALIKIVRRERMNELIFEGHWLYDLKRWKEAESFFEKDANGMRGLTSAGATAEEFYQARVLPERPLIFTQKQYLYPIKQDYIDINPNLIQNPGW</sequence>
<evidence type="ECO:0000313" key="9">
    <source>
        <dbReference type="EMBL" id="EXY75972.1"/>
    </source>
</evidence>
<keyword evidence="4" id="KW-0472">Membrane</keyword>
<comment type="similarity">
    <text evidence="2">Belongs to the SusD family.</text>
</comment>
<dbReference type="Gene3D" id="1.25.40.390">
    <property type="match status" value="1"/>
</dbReference>
<evidence type="ECO:0000256" key="6">
    <source>
        <dbReference type="SAM" id="SignalP"/>
    </source>
</evidence>
<evidence type="ECO:0000313" key="10">
    <source>
        <dbReference type="Proteomes" id="UP000020529"/>
    </source>
</evidence>
<dbReference type="GO" id="GO:0009279">
    <property type="term" value="C:cell outer membrane"/>
    <property type="evidence" value="ECO:0007669"/>
    <property type="project" value="UniProtKB-SubCell"/>
</dbReference>
<reference evidence="9 10" key="1">
    <citation type="submission" date="2014-02" db="EMBL/GenBank/DDBJ databases">
        <authorList>
            <person name="Sears C."/>
            <person name="Carroll K."/>
            <person name="Sack B.R."/>
            <person name="Qadri F."/>
            <person name="Myers L.L."/>
            <person name="Chung G.-T."/>
            <person name="Escheverria P."/>
            <person name="Fraser C.M."/>
            <person name="Sadzewicz L."/>
            <person name="Shefchek K.A."/>
            <person name="Tallon L."/>
            <person name="Das S.P."/>
            <person name="Daugherty S."/>
            <person name="Mongodin E.F."/>
        </authorList>
    </citation>
    <scope>NUCLEOTIDE SEQUENCE [LARGE SCALE GENOMIC DNA]</scope>
    <source>
        <strain evidence="10">3988T(B)14</strain>
    </source>
</reference>
<feature type="domain" description="RagB/SusD" evidence="7">
    <location>
        <begin position="313"/>
        <end position="616"/>
    </location>
</feature>
<proteinExistence type="inferred from homology"/>